<dbReference type="AlphaFoldDB" id="A0A098GB89"/>
<evidence type="ECO:0008006" key="3">
    <source>
        <dbReference type="Google" id="ProtNLM"/>
    </source>
</evidence>
<gene>
    <name evidence="1" type="ORF">LFA_pA0138</name>
</gene>
<dbReference type="Proteomes" id="UP000032430">
    <property type="component" value="Plasmid II"/>
</dbReference>
<accession>A0A098GB89</accession>
<dbReference type="Pfam" id="PF06067">
    <property type="entry name" value="DUF932"/>
    <property type="match status" value="1"/>
</dbReference>
<dbReference type="KEGG" id="lfa:LFA_pA0138"/>
<dbReference type="RefSeq" id="WP_045097833.1">
    <property type="nucleotide sequence ID" value="NZ_LN614828.1"/>
</dbReference>
<dbReference type="OrthoDB" id="4554729at2"/>
<dbReference type="HOGENOM" id="CLU_059317_0_0_6"/>
<proteinExistence type="predicted"/>
<evidence type="ECO:0000313" key="1">
    <source>
        <dbReference type="EMBL" id="CEG59240.1"/>
    </source>
</evidence>
<dbReference type="EMBL" id="LN614828">
    <property type="protein sequence ID" value="CEG59240.1"/>
    <property type="molecule type" value="Genomic_DNA"/>
</dbReference>
<keyword evidence="1" id="KW-0614">Plasmid</keyword>
<organism evidence="1 2">
    <name type="scientific">Legionella fallonii LLAP-10</name>
    <dbReference type="NCBI Taxonomy" id="1212491"/>
    <lineage>
        <taxon>Bacteria</taxon>
        <taxon>Pseudomonadati</taxon>
        <taxon>Pseudomonadota</taxon>
        <taxon>Gammaproteobacteria</taxon>
        <taxon>Legionellales</taxon>
        <taxon>Legionellaceae</taxon>
        <taxon>Legionella</taxon>
    </lineage>
</organism>
<sequence>MLPVLSKEKLFKLAPSIFTQASSHKTSNKYAPISTEQIIDKLMSEGFFPTWATQTMSQRQESKAFAKHMLRFQRHDALQNNQGLYPELVLINSHDGLSSYRLMAGLFRLVCGNGMIAGQAYNEIRIKHQGDVIGNVIEGTYKVIETANQMLDVSDDMASIHLNADEKGIFAEAAHALKFSDEEGAMMVKPQSLLQPRRYVDQKDSDLFTVFNVIQENLIKGGIRAYRLNKYGYTTRTKTREVKAIDQNVKLNRALWTLTEKMMEMKR</sequence>
<dbReference type="InterPro" id="IPR026325">
    <property type="entry name" value="DUF932"/>
</dbReference>
<name>A0A098GB89_9GAMM</name>
<protein>
    <recommendedName>
        <fullName evidence="3">DUF945 domain-containing protein</fullName>
    </recommendedName>
</protein>
<geneLocation type="plasmid" evidence="2">
    <name>LLAP10_pA</name>
</geneLocation>
<evidence type="ECO:0000313" key="2">
    <source>
        <dbReference type="Proteomes" id="UP000032430"/>
    </source>
</evidence>
<keyword evidence="2" id="KW-1185">Reference proteome</keyword>
<reference evidence="2" key="1">
    <citation type="submission" date="2014-09" db="EMBL/GenBank/DDBJ databases">
        <authorList>
            <person name="Gomez-Valero L."/>
        </authorList>
    </citation>
    <scope>NUCLEOTIDE SEQUENCE [LARGE SCALE GENOMIC DNA]</scope>
    <source>
        <strain evidence="2">ATCC700992</strain>
        <plasmid evidence="2">LLAP10_pA</plasmid>
    </source>
</reference>